<organism evidence="2 3">
    <name type="scientific">Musa troglodytarum</name>
    <name type="common">fe'i banana</name>
    <dbReference type="NCBI Taxonomy" id="320322"/>
    <lineage>
        <taxon>Eukaryota</taxon>
        <taxon>Viridiplantae</taxon>
        <taxon>Streptophyta</taxon>
        <taxon>Embryophyta</taxon>
        <taxon>Tracheophyta</taxon>
        <taxon>Spermatophyta</taxon>
        <taxon>Magnoliopsida</taxon>
        <taxon>Liliopsida</taxon>
        <taxon>Zingiberales</taxon>
        <taxon>Musaceae</taxon>
        <taxon>Musa</taxon>
    </lineage>
</organism>
<proteinExistence type="predicted"/>
<sequence length="72" mass="8106">MKAFLGRKPSGGWRDSELRKTKDEEAMPRVGINEAKEHCEITTVSFPSWPYRRLCGRPVPSAVFPFGEIAAI</sequence>
<protein>
    <submittedName>
        <fullName evidence="2">Uncharacterized protein</fullName>
    </submittedName>
</protein>
<dbReference type="AlphaFoldDB" id="A0A9E7JY67"/>
<keyword evidence="3" id="KW-1185">Reference proteome</keyword>
<accession>A0A9E7JY67</accession>
<feature type="region of interest" description="Disordered" evidence="1">
    <location>
        <begin position="1"/>
        <end position="24"/>
    </location>
</feature>
<dbReference type="EMBL" id="CP097506">
    <property type="protein sequence ID" value="URD96646.1"/>
    <property type="molecule type" value="Genomic_DNA"/>
</dbReference>
<evidence type="ECO:0000256" key="1">
    <source>
        <dbReference type="SAM" id="MobiDB-lite"/>
    </source>
</evidence>
<dbReference type="Proteomes" id="UP001055439">
    <property type="component" value="Chromosome 4"/>
</dbReference>
<gene>
    <name evidence="2" type="ORF">MUK42_11329</name>
</gene>
<feature type="compositionally biased region" description="Basic and acidic residues" evidence="1">
    <location>
        <begin position="14"/>
        <end position="24"/>
    </location>
</feature>
<evidence type="ECO:0000313" key="2">
    <source>
        <dbReference type="EMBL" id="URD96646.1"/>
    </source>
</evidence>
<evidence type="ECO:0000313" key="3">
    <source>
        <dbReference type="Proteomes" id="UP001055439"/>
    </source>
</evidence>
<reference evidence="2" key="1">
    <citation type="submission" date="2022-05" db="EMBL/GenBank/DDBJ databases">
        <title>The Musa troglodytarum L. genome provides insights into the mechanism of non-climacteric behaviour and enrichment of carotenoids.</title>
        <authorList>
            <person name="Wang J."/>
        </authorList>
    </citation>
    <scope>NUCLEOTIDE SEQUENCE</scope>
    <source>
        <tissue evidence="2">Leaf</tissue>
    </source>
</reference>
<name>A0A9E7JY67_9LILI</name>